<dbReference type="PANTHER" id="PTHR33744">
    <property type="entry name" value="CARBOHYDRATE DIACID REGULATOR"/>
    <property type="match status" value="1"/>
</dbReference>
<evidence type="ECO:0000259" key="3">
    <source>
        <dbReference type="Pfam" id="PF17853"/>
    </source>
</evidence>
<sequence>MSDEQTPNPISRIRPFRQAKATPETLKRLQQHLGVLSTVALKHLDQSLPWYRGLRPEERAALGLVAQKGIASFVSWYERPTASPQWVLNDVFGAAPTELTRSISLQKALQLIRTIVEVVESQVPDIAPESEQTQLREAVLRYSREVAFAAADVYARAAETRGAWDSRLEALVVDAVMRGESQDSLRSRIAAVGWKSHENILVMIGTTPASSQVGFVSELRRAAARYARDSLVGVHGERAILMLGGVEADRAGMDRLASFFGPGPVVYSPLAPTLKEASACAKAAFAAIAAAKAWPLAPRPVDADDLWPERVMNNDEDARTALVQGIYNPLVKAGNGLIETLSSYLSLGHSLEGTARELFVHANTVRYRLKRVCDVTGWDPLVPREAFVLQTALVVGRLDTETSDLLSETRQPVQRKRPASL</sequence>
<dbReference type="RefSeq" id="WP_210100698.1">
    <property type="nucleotide sequence ID" value="NZ_BAABLK010000008.1"/>
</dbReference>
<dbReference type="InterPro" id="IPR025736">
    <property type="entry name" value="PucR_C-HTH_dom"/>
</dbReference>
<accession>A0ABP9TGS8</accession>
<dbReference type="EMBL" id="BAABLK010000008">
    <property type="protein sequence ID" value="GAA5225934.1"/>
    <property type="molecule type" value="Genomic_DNA"/>
</dbReference>
<feature type="domain" description="CdaR GGDEF-like" evidence="3">
    <location>
        <begin position="179"/>
        <end position="289"/>
    </location>
</feature>
<reference evidence="5" key="1">
    <citation type="journal article" date="2019" name="Int. J. Syst. Evol. Microbiol.">
        <title>The Global Catalogue of Microorganisms (GCM) 10K type strain sequencing project: providing services to taxonomists for standard genome sequencing and annotation.</title>
        <authorList>
            <consortium name="The Broad Institute Genomics Platform"/>
            <consortium name="The Broad Institute Genome Sequencing Center for Infectious Disease"/>
            <person name="Wu L."/>
            <person name="Ma J."/>
        </authorList>
    </citation>
    <scope>NUCLEOTIDE SEQUENCE [LARGE SCALE GENOMIC DNA]</scope>
    <source>
        <strain evidence="5">JCM 18952</strain>
    </source>
</reference>
<dbReference type="InterPro" id="IPR051448">
    <property type="entry name" value="CdaR-like_regulators"/>
</dbReference>
<dbReference type="Pfam" id="PF17853">
    <property type="entry name" value="GGDEF_2"/>
    <property type="match status" value="1"/>
</dbReference>
<dbReference type="InterPro" id="IPR041522">
    <property type="entry name" value="CdaR_GGDEF"/>
</dbReference>
<evidence type="ECO:0000313" key="5">
    <source>
        <dbReference type="Proteomes" id="UP001501257"/>
    </source>
</evidence>
<dbReference type="PANTHER" id="PTHR33744:SF7">
    <property type="entry name" value="PUCR FAMILY TRANSCRIPTIONAL REGULATOR"/>
    <property type="match status" value="1"/>
</dbReference>
<proteinExistence type="inferred from homology"/>
<dbReference type="Pfam" id="PF13556">
    <property type="entry name" value="HTH_30"/>
    <property type="match status" value="1"/>
</dbReference>
<evidence type="ECO:0000313" key="4">
    <source>
        <dbReference type="EMBL" id="GAA5225934.1"/>
    </source>
</evidence>
<comment type="similarity">
    <text evidence="1">Belongs to the CdaR family.</text>
</comment>
<gene>
    <name evidence="4" type="primary">fasR</name>
    <name evidence="4" type="ORF">GCM10025778_04640</name>
</gene>
<dbReference type="InterPro" id="IPR042070">
    <property type="entry name" value="PucR_C-HTH_sf"/>
</dbReference>
<protein>
    <submittedName>
        <fullName evidence="4">Fatty acid biosynthesis transcriptional regulator FasR</fullName>
    </submittedName>
</protein>
<evidence type="ECO:0000256" key="1">
    <source>
        <dbReference type="ARBA" id="ARBA00006754"/>
    </source>
</evidence>
<keyword evidence="5" id="KW-1185">Reference proteome</keyword>
<dbReference type="Proteomes" id="UP001501257">
    <property type="component" value="Unassembled WGS sequence"/>
</dbReference>
<dbReference type="Gene3D" id="1.10.10.2840">
    <property type="entry name" value="PucR C-terminal helix-turn-helix domain"/>
    <property type="match status" value="1"/>
</dbReference>
<comment type="caution">
    <text evidence="4">The sequence shown here is derived from an EMBL/GenBank/DDBJ whole genome shotgun (WGS) entry which is preliminary data.</text>
</comment>
<feature type="domain" description="PucR C-terminal helix-turn-helix" evidence="2">
    <location>
        <begin position="337"/>
        <end position="394"/>
    </location>
</feature>
<name>A0ABP9TGS8_9MICC</name>
<organism evidence="4 5">
    <name type="scientific">Paeniglutamicibacter antarcticus</name>
    <dbReference type="NCBI Taxonomy" id="494023"/>
    <lineage>
        <taxon>Bacteria</taxon>
        <taxon>Bacillati</taxon>
        <taxon>Actinomycetota</taxon>
        <taxon>Actinomycetes</taxon>
        <taxon>Micrococcales</taxon>
        <taxon>Micrococcaceae</taxon>
        <taxon>Paeniglutamicibacter</taxon>
    </lineage>
</organism>
<evidence type="ECO:0000259" key="2">
    <source>
        <dbReference type="Pfam" id="PF13556"/>
    </source>
</evidence>